<evidence type="ECO:0000313" key="11">
    <source>
        <dbReference type="Proteomes" id="UP000694845"/>
    </source>
</evidence>
<dbReference type="SMART" id="SM00129">
    <property type="entry name" value="KISc"/>
    <property type="match status" value="1"/>
</dbReference>
<feature type="compositionally biased region" description="Polar residues" evidence="9">
    <location>
        <begin position="703"/>
        <end position="712"/>
    </location>
</feature>
<sequence length="712" mass="81549">MSSEKVGIKVVARCRPFVESEQSKGATRIVKMTGDKTTIQSPQQGGTGKESAFTFDASYFWDVRASQIYKEQVEPLLKKSLDGYNVTLMAFGQTGSGKTHLLSGTVEDPGIVSMLNRSLFKHIDESSKLFFVSVSFVEIVDENFMDLLNPHSNPMKLRQHPQAGTFVDGLSELVCKNGDDIAKFYDQGNRARRMGSSDVKAHRERAHSIFTVTVEHKEADGGHCVRSKIAVVDVAGSEDIESQDRSLIALTNVISALGDPKKKGGHVPYRESKVTRLLQDAIGGNSFTVMFALASPADSNYEDTLATLQYAQFCKNISNSVKKNIDDSERLMNELREEISRLRGKLTGSGLTETSSKDDVLRMQELIKDLQIAKNQTWEGKEKLSTQYEEDRKLNLAKKGILQWVMADSLRKGNKEIQERVVFMQKEKDQLQHQYKERRKLVDNLKDQLQLKIIDYTKMAESGKATEAETKARVTAIHELKEEVKKESENLKEVKRGLKELQDRQKREKEDMRSQHSDLQTNTELWRMAKAEDRKRKEAENVHMLEEELERMRMEVDHQKAEIQLKAAEGYTYTKEESIELEMELVKEKEERRVVTMQLQALDEIKGMLSQELNEAYTRHRQEMEIQQLQHFQTFRNYREVFEEQKASLEQRYRSLLEDAIQDAVFLSSRNSELEQENQALKQEIAEYKDKLSMMGGSRGRSRPTSAASVRT</sequence>
<evidence type="ECO:0000259" key="10">
    <source>
        <dbReference type="PROSITE" id="PS50067"/>
    </source>
</evidence>
<feature type="binding site" evidence="7">
    <location>
        <begin position="92"/>
        <end position="99"/>
    </location>
    <ligand>
        <name>ATP</name>
        <dbReference type="ChEBI" id="CHEBI:30616"/>
    </ligand>
</feature>
<comment type="subcellular location">
    <subcellularLocation>
        <location evidence="1">Cytoplasm</location>
        <location evidence="1">Cytoskeleton</location>
    </subcellularLocation>
</comment>
<dbReference type="GO" id="GO:0003777">
    <property type="term" value="F:microtubule motor activity"/>
    <property type="evidence" value="ECO:0007669"/>
    <property type="project" value="InterPro"/>
</dbReference>
<dbReference type="SUPFAM" id="SSF52540">
    <property type="entry name" value="P-loop containing nucleoside triphosphate hydrolases"/>
    <property type="match status" value="1"/>
</dbReference>
<accession>A0A8B7YE13</accession>
<dbReference type="InterPro" id="IPR027417">
    <property type="entry name" value="P-loop_NTPase"/>
</dbReference>
<dbReference type="Pfam" id="PF00225">
    <property type="entry name" value="Kinesin"/>
    <property type="match status" value="1"/>
</dbReference>
<dbReference type="Gene3D" id="3.40.850.10">
    <property type="entry name" value="Kinesin motor domain"/>
    <property type="match status" value="1"/>
</dbReference>
<keyword evidence="7" id="KW-0505">Motor protein</keyword>
<dbReference type="PROSITE" id="PS50067">
    <property type="entry name" value="KINESIN_MOTOR_2"/>
    <property type="match status" value="1"/>
</dbReference>
<feature type="coiled-coil region" evidence="8">
    <location>
        <begin position="610"/>
        <end position="691"/>
    </location>
</feature>
<evidence type="ECO:0000256" key="6">
    <source>
        <dbReference type="ARBA" id="ARBA00023212"/>
    </source>
</evidence>
<reference evidence="12" key="1">
    <citation type="submission" date="2025-08" db="UniProtKB">
        <authorList>
            <consortium name="RefSeq"/>
        </authorList>
    </citation>
    <scope>IDENTIFICATION</scope>
</reference>
<feature type="region of interest" description="Disordered" evidence="9">
    <location>
        <begin position="692"/>
        <end position="712"/>
    </location>
</feature>
<dbReference type="InterPro" id="IPR027640">
    <property type="entry name" value="Kinesin-like_fam"/>
</dbReference>
<dbReference type="PRINTS" id="PR00380">
    <property type="entry name" value="KINESINHEAVY"/>
</dbReference>
<evidence type="ECO:0000256" key="2">
    <source>
        <dbReference type="ARBA" id="ARBA00022490"/>
    </source>
</evidence>
<keyword evidence="5 8" id="KW-0175">Coiled coil</keyword>
<dbReference type="InterPro" id="IPR001752">
    <property type="entry name" value="Kinesin_motor_dom"/>
</dbReference>
<evidence type="ECO:0000313" key="12">
    <source>
        <dbReference type="RefSeq" id="XP_022091493.1"/>
    </source>
</evidence>
<evidence type="ECO:0000256" key="3">
    <source>
        <dbReference type="ARBA" id="ARBA00022741"/>
    </source>
</evidence>
<feature type="compositionally biased region" description="Basic and acidic residues" evidence="9">
    <location>
        <begin position="497"/>
        <end position="516"/>
    </location>
</feature>
<evidence type="ECO:0000256" key="5">
    <source>
        <dbReference type="ARBA" id="ARBA00023054"/>
    </source>
</evidence>
<dbReference type="PANTHER" id="PTHR47969:SF15">
    <property type="entry name" value="CHROMOSOME-ASSOCIATED KINESIN KIF4A-RELATED"/>
    <property type="match status" value="1"/>
</dbReference>
<dbReference type="GeneID" id="110979755"/>
<comment type="similarity">
    <text evidence="7">Belongs to the TRAFAC class myosin-kinesin ATPase superfamily. Kinesin family.</text>
</comment>
<dbReference type="InterPro" id="IPR036961">
    <property type="entry name" value="Kinesin_motor_dom_sf"/>
</dbReference>
<dbReference type="GO" id="GO:0008017">
    <property type="term" value="F:microtubule binding"/>
    <property type="evidence" value="ECO:0007669"/>
    <property type="project" value="InterPro"/>
</dbReference>
<dbReference type="FunFam" id="3.40.850.10:FF:000220">
    <property type="entry name" value="Kinesin-like protein"/>
    <property type="match status" value="1"/>
</dbReference>
<dbReference type="AlphaFoldDB" id="A0A8B7YE13"/>
<gene>
    <name evidence="12" type="primary">LOC110979755</name>
</gene>
<feature type="coiled-coil region" evidence="8">
    <location>
        <begin position="318"/>
        <end position="345"/>
    </location>
</feature>
<dbReference type="KEGG" id="aplc:110979755"/>
<evidence type="ECO:0000256" key="1">
    <source>
        <dbReference type="ARBA" id="ARBA00004245"/>
    </source>
</evidence>
<dbReference type="PANTHER" id="PTHR47969">
    <property type="entry name" value="CHROMOSOME-ASSOCIATED KINESIN KIF4A-RELATED"/>
    <property type="match status" value="1"/>
</dbReference>
<keyword evidence="3 7" id="KW-0547">Nucleotide-binding</keyword>
<proteinExistence type="inferred from homology"/>
<evidence type="ECO:0000256" key="4">
    <source>
        <dbReference type="ARBA" id="ARBA00022840"/>
    </source>
</evidence>
<keyword evidence="4 7" id="KW-0067">ATP-binding</keyword>
<dbReference type="GO" id="GO:0007018">
    <property type="term" value="P:microtubule-based movement"/>
    <property type="evidence" value="ECO:0007669"/>
    <property type="project" value="InterPro"/>
</dbReference>
<dbReference type="GO" id="GO:0005875">
    <property type="term" value="C:microtubule associated complex"/>
    <property type="evidence" value="ECO:0007669"/>
    <property type="project" value="TreeGrafter"/>
</dbReference>
<dbReference type="GO" id="GO:0051231">
    <property type="term" value="P:spindle elongation"/>
    <property type="evidence" value="ECO:0007669"/>
    <property type="project" value="TreeGrafter"/>
</dbReference>
<dbReference type="OMA" id="MRMEVDH"/>
<keyword evidence="11" id="KW-1185">Reference proteome</keyword>
<organism evidence="11 12">
    <name type="scientific">Acanthaster planci</name>
    <name type="common">Crown-of-thorns starfish</name>
    <dbReference type="NCBI Taxonomy" id="133434"/>
    <lineage>
        <taxon>Eukaryota</taxon>
        <taxon>Metazoa</taxon>
        <taxon>Echinodermata</taxon>
        <taxon>Eleutherozoa</taxon>
        <taxon>Asterozoa</taxon>
        <taxon>Asteroidea</taxon>
        <taxon>Valvatacea</taxon>
        <taxon>Valvatida</taxon>
        <taxon>Acanthasteridae</taxon>
        <taxon>Acanthaster</taxon>
    </lineage>
</organism>
<keyword evidence="2" id="KW-0963">Cytoplasm</keyword>
<name>A0A8B7YE13_ACAPL</name>
<protein>
    <submittedName>
        <fullName evidence="12">Kinesin-like protein FLA10</fullName>
    </submittedName>
</protein>
<dbReference type="GO" id="GO:0005524">
    <property type="term" value="F:ATP binding"/>
    <property type="evidence" value="ECO:0007669"/>
    <property type="project" value="UniProtKB-UniRule"/>
</dbReference>
<feature type="coiled-coil region" evidence="8">
    <location>
        <begin position="414"/>
        <end position="448"/>
    </location>
</feature>
<dbReference type="GO" id="GO:0007052">
    <property type="term" value="P:mitotic spindle organization"/>
    <property type="evidence" value="ECO:0007669"/>
    <property type="project" value="TreeGrafter"/>
</dbReference>
<dbReference type="OrthoDB" id="3176171at2759"/>
<evidence type="ECO:0000256" key="9">
    <source>
        <dbReference type="SAM" id="MobiDB-lite"/>
    </source>
</evidence>
<dbReference type="RefSeq" id="XP_022091493.1">
    <property type="nucleotide sequence ID" value="XM_022235801.1"/>
</dbReference>
<dbReference type="Proteomes" id="UP000694845">
    <property type="component" value="Unplaced"/>
</dbReference>
<keyword evidence="6" id="KW-0206">Cytoskeleton</keyword>
<evidence type="ECO:0000256" key="7">
    <source>
        <dbReference type="PROSITE-ProRule" id="PRU00283"/>
    </source>
</evidence>
<feature type="region of interest" description="Disordered" evidence="9">
    <location>
        <begin position="497"/>
        <end position="519"/>
    </location>
</feature>
<feature type="domain" description="Kinesin motor" evidence="10">
    <location>
        <begin position="7"/>
        <end position="317"/>
    </location>
</feature>
<evidence type="ECO:0000256" key="8">
    <source>
        <dbReference type="SAM" id="Coils"/>
    </source>
</evidence>